<dbReference type="PANTHER" id="PTHR18866">
    <property type="entry name" value="CARBOXYLASE:PYRUVATE/ACETYL-COA/PROPIONYL-COA CARBOXYLASE"/>
    <property type="match status" value="1"/>
</dbReference>
<feature type="domain" description="ATP-grasp" evidence="8">
    <location>
        <begin position="142"/>
        <end position="339"/>
    </location>
</feature>
<dbReference type="InterPro" id="IPR050856">
    <property type="entry name" value="Biotin_carboxylase_complex"/>
</dbReference>
<protein>
    <submittedName>
        <fullName evidence="10">Pyruvate carboxylase</fullName>
        <ecNumber evidence="10">6.4.1.1</ecNumber>
    </submittedName>
</protein>
<dbReference type="SMART" id="SM00878">
    <property type="entry name" value="Biotin_carb_C"/>
    <property type="match status" value="1"/>
</dbReference>
<evidence type="ECO:0000256" key="1">
    <source>
        <dbReference type="ARBA" id="ARBA00022598"/>
    </source>
</evidence>
<keyword evidence="6" id="KW-0092">Biotin</keyword>
<dbReference type="PANTHER" id="PTHR18866:SF33">
    <property type="entry name" value="METHYLCROTONOYL-COA CARBOXYLASE SUBUNIT ALPHA, MITOCHONDRIAL-RELATED"/>
    <property type="match status" value="1"/>
</dbReference>
<evidence type="ECO:0000313" key="10">
    <source>
        <dbReference type="EMBL" id="AEE48098.1"/>
    </source>
</evidence>
<dbReference type="InterPro" id="IPR005479">
    <property type="entry name" value="CPAse_ATP-bd"/>
</dbReference>
<dbReference type="NCBIfam" id="NF006367">
    <property type="entry name" value="PRK08591.1"/>
    <property type="match status" value="1"/>
</dbReference>
<dbReference type="Pfam" id="PF02786">
    <property type="entry name" value="CPSase_L_D2"/>
    <property type="match status" value="1"/>
</dbReference>
<dbReference type="InterPro" id="IPR005482">
    <property type="entry name" value="Biotin_COase_C"/>
</dbReference>
<dbReference type="HOGENOM" id="CLU_000395_3_2_10"/>
<evidence type="ECO:0000256" key="6">
    <source>
        <dbReference type="ARBA" id="ARBA00023267"/>
    </source>
</evidence>
<evidence type="ECO:0000256" key="5">
    <source>
        <dbReference type="ARBA" id="ARBA00022842"/>
    </source>
</evidence>
<dbReference type="eggNOG" id="COG4770">
    <property type="taxonomic scope" value="Bacteria"/>
</dbReference>
<dbReference type="FunFam" id="3.40.50.20:FF:000010">
    <property type="entry name" value="Propionyl-CoA carboxylase subunit alpha"/>
    <property type="match status" value="1"/>
</dbReference>
<evidence type="ECO:0000313" key="11">
    <source>
        <dbReference type="Proteomes" id="UP000008461"/>
    </source>
</evidence>
<dbReference type="SUPFAM" id="SSF51246">
    <property type="entry name" value="Rudiment single hybrid motif"/>
    <property type="match status" value="1"/>
</dbReference>
<proteinExistence type="predicted"/>
<dbReference type="PROSITE" id="PS50975">
    <property type="entry name" value="ATP_GRASP"/>
    <property type="match status" value="1"/>
</dbReference>
<evidence type="ECO:0000259" key="8">
    <source>
        <dbReference type="PROSITE" id="PS50975"/>
    </source>
</evidence>
<reference key="2">
    <citation type="submission" date="2011-04" db="EMBL/GenBank/DDBJ databases">
        <title>Complete sequence of chromosome of Haliscomenobacter hydrossis DSM 1100.</title>
        <authorList>
            <consortium name="US DOE Joint Genome Institute (JGI-PGF)"/>
            <person name="Lucas S."/>
            <person name="Han J."/>
            <person name="Lapidus A."/>
            <person name="Bruce D."/>
            <person name="Goodwin L."/>
            <person name="Pitluck S."/>
            <person name="Peters L."/>
            <person name="Kyrpides N."/>
            <person name="Mavromatis K."/>
            <person name="Ivanova N."/>
            <person name="Ovchinnikova G."/>
            <person name="Pagani I."/>
            <person name="Daligault H."/>
            <person name="Detter J.C."/>
            <person name="Han C."/>
            <person name="Land M."/>
            <person name="Hauser L."/>
            <person name="Markowitz V."/>
            <person name="Cheng J.-F."/>
            <person name="Hugenholtz P."/>
            <person name="Woyke T."/>
            <person name="Wu D."/>
            <person name="Verbarg S."/>
            <person name="Frueling A."/>
            <person name="Brambilla E."/>
            <person name="Klenk H.-P."/>
            <person name="Eisen J.A."/>
        </authorList>
    </citation>
    <scope>NUCLEOTIDE SEQUENCE</scope>
    <source>
        <strain>DSM 1100</strain>
    </source>
</reference>
<dbReference type="InterPro" id="IPR011764">
    <property type="entry name" value="Biotin_carboxylation_dom"/>
</dbReference>
<reference evidence="10 11" key="1">
    <citation type="journal article" date="2011" name="Stand. Genomic Sci.">
        <title>Complete genome sequence of Haliscomenobacter hydrossis type strain (O).</title>
        <authorList>
            <consortium name="US DOE Joint Genome Institute (JGI-PGF)"/>
            <person name="Daligault H."/>
            <person name="Lapidus A."/>
            <person name="Zeytun A."/>
            <person name="Nolan M."/>
            <person name="Lucas S."/>
            <person name="Del Rio T.G."/>
            <person name="Tice H."/>
            <person name="Cheng J.F."/>
            <person name="Tapia R."/>
            <person name="Han C."/>
            <person name="Goodwin L."/>
            <person name="Pitluck S."/>
            <person name="Liolios K."/>
            <person name="Pagani I."/>
            <person name="Ivanova N."/>
            <person name="Huntemann M."/>
            <person name="Mavromatis K."/>
            <person name="Mikhailova N."/>
            <person name="Pati A."/>
            <person name="Chen A."/>
            <person name="Palaniappan K."/>
            <person name="Land M."/>
            <person name="Hauser L."/>
            <person name="Brambilla E.M."/>
            <person name="Rohde M."/>
            <person name="Verbarg S."/>
            <person name="Goker M."/>
            <person name="Bristow J."/>
            <person name="Eisen J.A."/>
            <person name="Markowitz V."/>
            <person name="Hugenholtz P."/>
            <person name="Kyrpides N.C."/>
            <person name="Klenk H.P."/>
            <person name="Woyke T."/>
        </authorList>
    </citation>
    <scope>NUCLEOTIDE SEQUENCE [LARGE SCALE GENOMIC DNA]</scope>
    <source>
        <strain evidence="11">ATCC 27775 / DSM 1100 / LMG 10767 / O</strain>
    </source>
</reference>
<accession>F4KTV4</accession>
<keyword evidence="1 10" id="KW-0436">Ligase</keyword>
<dbReference type="InterPro" id="IPR016185">
    <property type="entry name" value="PreATP-grasp_dom_sf"/>
</dbReference>
<dbReference type="SUPFAM" id="SSF56059">
    <property type="entry name" value="Glutathione synthetase ATP-binding domain-like"/>
    <property type="match status" value="1"/>
</dbReference>
<dbReference type="GO" id="GO:0005524">
    <property type="term" value="F:ATP binding"/>
    <property type="evidence" value="ECO:0007669"/>
    <property type="project" value="UniProtKB-UniRule"/>
</dbReference>
<dbReference type="EMBL" id="CP002691">
    <property type="protein sequence ID" value="AEE48098.1"/>
    <property type="molecule type" value="Genomic_DNA"/>
</dbReference>
<dbReference type="Proteomes" id="UP000008461">
    <property type="component" value="Chromosome"/>
</dbReference>
<dbReference type="FunFam" id="3.30.470.20:FF:000028">
    <property type="entry name" value="Methylcrotonoyl-CoA carboxylase subunit alpha, mitochondrial"/>
    <property type="match status" value="1"/>
</dbReference>
<feature type="domain" description="Biotin carboxylation" evidence="9">
    <location>
        <begin position="23"/>
        <end position="468"/>
    </location>
</feature>
<keyword evidence="11" id="KW-1185">Reference proteome</keyword>
<dbReference type="PROSITE" id="PS00867">
    <property type="entry name" value="CPSASE_2"/>
    <property type="match status" value="1"/>
</dbReference>
<dbReference type="Pfam" id="PF02785">
    <property type="entry name" value="Biotin_carb_C"/>
    <property type="match status" value="1"/>
</dbReference>
<dbReference type="PROSITE" id="PS00866">
    <property type="entry name" value="CPSASE_1"/>
    <property type="match status" value="1"/>
</dbReference>
<evidence type="ECO:0000256" key="4">
    <source>
        <dbReference type="ARBA" id="ARBA00022840"/>
    </source>
</evidence>
<dbReference type="InterPro" id="IPR011054">
    <property type="entry name" value="Rudment_hybrid_motif"/>
</dbReference>
<sequence>MISIIWGERIFFLAYTPQKIDPFMKKILIANRGEIALRVMRSARKMGIQTVAVYSEADRNAPHVRFADEAVLLGPAPSNQSYLRGDKIIEIAKTLGVDGIHPGYGFLSENASFAQAVTDAGMIFIGPTPQAIEVMGSKLAAKETVKAYNIPMVPGVDHSISDVEEAKTIAQTVGYPILIKASAGGGGKGMRVVENEEELAEQMTRAISEATSAFGDGSVFIEKYVTEPRHIEIQVLADAHGNVVHLFERECSIQRRHQKVVEEAPSAVLTPEIRKAMGEAAVNVARSCQYLGAGTVEFLVDAGLNFYFLEMNTRLQVEHPVTEFITGLDLVEQQIRIARGEVLAFTQEDLNINGHAIELRVCAEDPLNNFLPSVGKLQRYRRPSGEHIRVDDGIEEGMEVPIYYDPLLAKLAVWGVTREAAIKRMLEAISMYQIEGVATTLPFGRFVCQHDAFISGKFDTGFVKNYYSPEGIQAQQHAEIEVAARLALEVLYHHKRQLMVPDPGGVEWFTQR</sequence>
<dbReference type="InterPro" id="IPR011761">
    <property type="entry name" value="ATP-grasp"/>
</dbReference>
<dbReference type="GO" id="GO:0004736">
    <property type="term" value="F:pyruvate carboxylase activity"/>
    <property type="evidence" value="ECO:0007669"/>
    <property type="project" value="UniProtKB-EC"/>
</dbReference>
<evidence type="ECO:0000259" key="9">
    <source>
        <dbReference type="PROSITE" id="PS50979"/>
    </source>
</evidence>
<dbReference type="InterPro" id="IPR005481">
    <property type="entry name" value="BC-like_N"/>
</dbReference>
<dbReference type="PROSITE" id="PS50979">
    <property type="entry name" value="BC"/>
    <property type="match status" value="1"/>
</dbReference>
<keyword evidence="10" id="KW-0670">Pyruvate</keyword>
<keyword evidence="4 7" id="KW-0067">ATP-binding</keyword>
<keyword evidence="3 7" id="KW-0547">Nucleotide-binding</keyword>
<dbReference type="Pfam" id="PF00289">
    <property type="entry name" value="Biotin_carb_N"/>
    <property type="match status" value="1"/>
</dbReference>
<gene>
    <name evidence="10" type="ordered locus">Halhy_0185</name>
</gene>
<keyword evidence="2" id="KW-0479">Metal-binding</keyword>
<dbReference type="KEGG" id="hhy:Halhy_0185"/>
<dbReference type="Gene3D" id="3.30.470.20">
    <property type="entry name" value="ATP-grasp fold, B domain"/>
    <property type="match status" value="1"/>
</dbReference>
<keyword evidence="5" id="KW-0460">Magnesium</keyword>
<dbReference type="AlphaFoldDB" id="F4KTV4"/>
<name>F4KTV4_HALH1</name>
<evidence type="ECO:0000256" key="3">
    <source>
        <dbReference type="ARBA" id="ARBA00022741"/>
    </source>
</evidence>
<evidence type="ECO:0000256" key="7">
    <source>
        <dbReference type="PROSITE-ProRule" id="PRU00409"/>
    </source>
</evidence>
<dbReference type="FunFam" id="3.30.1490.20:FF:000018">
    <property type="entry name" value="Biotin carboxylase"/>
    <property type="match status" value="1"/>
</dbReference>
<organism evidence="10 11">
    <name type="scientific">Haliscomenobacter hydrossis (strain ATCC 27775 / DSM 1100 / LMG 10767 / O)</name>
    <dbReference type="NCBI Taxonomy" id="760192"/>
    <lineage>
        <taxon>Bacteria</taxon>
        <taxon>Pseudomonadati</taxon>
        <taxon>Bacteroidota</taxon>
        <taxon>Saprospiria</taxon>
        <taxon>Saprospirales</taxon>
        <taxon>Haliscomenobacteraceae</taxon>
        <taxon>Haliscomenobacter</taxon>
    </lineage>
</organism>
<evidence type="ECO:0000256" key="2">
    <source>
        <dbReference type="ARBA" id="ARBA00022723"/>
    </source>
</evidence>
<dbReference type="GO" id="GO:0046872">
    <property type="term" value="F:metal ion binding"/>
    <property type="evidence" value="ECO:0007669"/>
    <property type="project" value="UniProtKB-KW"/>
</dbReference>
<dbReference type="EC" id="6.4.1.1" evidence="10"/>
<dbReference type="STRING" id="760192.Halhy_0185"/>
<dbReference type="SUPFAM" id="SSF52440">
    <property type="entry name" value="PreATP-grasp domain"/>
    <property type="match status" value="1"/>
</dbReference>